<dbReference type="PROSITE" id="PS00428">
    <property type="entry name" value="FTSW_RODA_SPOVE"/>
    <property type="match status" value="1"/>
</dbReference>
<keyword evidence="8 11" id="KW-1133">Transmembrane helix</keyword>
<organism evidence="12 13">
    <name type="scientific">candidate division TA06 bacterium</name>
    <dbReference type="NCBI Taxonomy" id="2250710"/>
    <lineage>
        <taxon>Bacteria</taxon>
        <taxon>Bacteria division TA06</taxon>
    </lineage>
</organism>
<evidence type="ECO:0000256" key="1">
    <source>
        <dbReference type="ARBA" id="ARBA00004141"/>
    </source>
</evidence>
<reference evidence="12" key="1">
    <citation type="submission" date="2020-07" db="EMBL/GenBank/DDBJ databases">
        <title>Huge and variable diversity of episymbiotic CPR bacteria and DPANN archaea in groundwater ecosystems.</title>
        <authorList>
            <person name="He C.Y."/>
            <person name="Keren R."/>
            <person name="Whittaker M."/>
            <person name="Farag I.F."/>
            <person name="Doudna J."/>
            <person name="Cate J.H.D."/>
            <person name="Banfield J.F."/>
        </authorList>
    </citation>
    <scope>NUCLEOTIDE SEQUENCE</scope>
    <source>
        <strain evidence="12">NC_groundwater_1520_Pr4_B-0.1um_53_5</strain>
    </source>
</reference>
<evidence type="ECO:0000256" key="9">
    <source>
        <dbReference type="ARBA" id="ARBA00023136"/>
    </source>
</evidence>
<dbReference type="GO" id="GO:0009252">
    <property type="term" value="P:peptidoglycan biosynthetic process"/>
    <property type="evidence" value="ECO:0007669"/>
    <property type="project" value="UniProtKB-UniRule"/>
</dbReference>
<feature type="transmembrane region" description="Helical" evidence="11">
    <location>
        <begin position="136"/>
        <end position="155"/>
    </location>
</feature>
<dbReference type="InterPro" id="IPR011923">
    <property type="entry name" value="RodA/MrdB"/>
</dbReference>
<evidence type="ECO:0000256" key="8">
    <source>
        <dbReference type="ARBA" id="ARBA00022989"/>
    </source>
</evidence>
<comment type="subcellular location">
    <subcellularLocation>
        <location evidence="11">Cell membrane</location>
        <topology evidence="11">Multi-pass membrane protein</topology>
    </subcellularLocation>
    <subcellularLocation>
        <location evidence="1">Membrane</location>
        <topology evidence="1">Multi-pass membrane protein</topology>
    </subcellularLocation>
</comment>
<keyword evidence="6 11" id="KW-0133">Cell shape</keyword>
<dbReference type="NCBIfam" id="NF037961">
    <property type="entry name" value="RodA_shape"/>
    <property type="match status" value="1"/>
</dbReference>
<feature type="transmembrane region" description="Helical" evidence="11">
    <location>
        <begin position="45"/>
        <end position="65"/>
    </location>
</feature>
<accession>A0A933I9D3</accession>
<evidence type="ECO:0000313" key="12">
    <source>
        <dbReference type="EMBL" id="MBI4726911.1"/>
    </source>
</evidence>
<feature type="transmembrane region" description="Helical" evidence="11">
    <location>
        <begin position="72"/>
        <end position="91"/>
    </location>
</feature>
<evidence type="ECO:0000256" key="4">
    <source>
        <dbReference type="ARBA" id="ARBA00022679"/>
    </source>
</evidence>
<dbReference type="PANTHER" id="PTHR30474:SF1">
    <property type="entry name" value="PEPTIDOGLYCAN GLYCOSYLTRANSFERASE MRDB"/>
    <property type="match status" value="1"/>
</dbReference>
<dbReference type="InterPro" id="IPR018365">
    <property type="entry name" value="Cell_cycle_FtsW-rel_CS"/>
</dbReference>
<keyword evidence="2 11" id="KW-1003">Cell membrane</keyword>
<comment type="similarity">
    <text evidence="11">Belongs to the SEDS family. MrdB/RodA subfamily.</text>
</comment>
<feature type="transmembrane region" description="Helical" evidence="11">
    <location>
        <begin position="167"/>
        <end position="187"/>
    </location>
</feature>
<dbReference type="AlphaFoldDB" id="A0A933I9D3"/>
<feature type="transmembrane region" description="Helical" evidence="11">
    <location>
        <begin position="313"/>
        <end position="334"/>
    </location>
</feature>
<feature type="transmembrane region" description="Helical" evidence="11">
    <location>
        <begin position="382"/>
        <end position="402"/>
    </location>
</feature>
<keyword evidence="4 11" id="KW-0808">Transferase</keyword>
<dbReference type="NCBIfam" id="TIGR02210">
    <property type="entry name" value="rodA_shape"/>
    <property type="match status" value="1"/>
</dbReference>
<comment type="pathway">
    <text evidence="11">Cell wall biogenesis; peptidoglycan biosynthesis.</text>
</comment>
<keyword evidence="7 11" id="KW-0573">Peptidoglycan synthesis</keyword>
<dbReference type="GO" id="GO:0008360">
    <property type="term" value="P:regulation of cell shape"/>
    <property type="evidence" value="ECO:0007669"/>
    <property type="project" value="UniProtKB-KW"/>
</dbReference>
<comment type="caution">
    <text evidence="12">The sequence shown here is derived from an EMBL/GenBank/DDBJ whole genome shotgun (WGS) entry which is preliminary data.</text>
</comment>
<keyword evidence="3 11" id="KW-0328">Glycosyltransferase</keyword>
<dbReference type="Proteomes" id="UP000736328">
    <property type="component" value="Unassembled WGS sequence"/>
</dbReference>
<evidence type="ECO:0000256" key="3">
    <source>
        <dbReference type="ARBA" id="ARBA00022676"/>
    </source>
</evidence>
<evidence type="ECO:0000256" key="7">
    <source>
        <dbReference type="ARBA" id="ARBA00022984"/>
    </source>
</evidence>
<evidence type="ECO:0000256" key="10">
    <source>
        <dbReference type="ARBA" id="ARBA00023316"/>
    </source>
</evidence>
<dbReference type="Pfam" id="PF01098">
    <property type="entry name" value="FTSW_RODA_SPOVE"/>
    <property type="match status" value="2"/>
</dbReference>
<dbReference type="GO" id="GO:0005886">
    <property type="term" value="C:plasma membrane"/>
    <property type="evidence" value="ECO:0007669"/>
    <property type="project" value="UniProtKB-SubCell"/>
</dbReference>
<feature type="transmembrane region" description="Helical" evidence="11">
    <location>
        <begin position="223"/>
        <end position="244"/>
    </location>
</feature>
<keyword evidence="5 11" id="KW-0812">Transmembrane</keyword>
<protein>
    <recommendedName>
        <fullName evidence="11">Peptidoglycan glycosyltransferase RodA</fullName>
        <shortName evidence="11">PGT</shortName>
        <ecNumber evidence="11">2.4.99.28</ecNumber>
    </recommendedName>
    <alternativeName>
        <fullName evidence="11">Cell elongation protein RodA</fullName>
    </alternativeName>
    <alternativeName>
        <fullName evidence="11">Cell wall polymerase</fullName>
    </alternativeName>
    <alternativeName>
        <fullName evidence="11">Peptidoglycan polymerase</fullName>
        <shortName evidence="11">PG polymerase</shortName>
    </alternativeName>
</protein>
<feature type="transmembrane region" description="Helical" evidence="11">
    <location>
        <begin position="12"/>
        <end position="33"/>
    </location>
</feature>
<evidence type="ECO:0000313" key="13">
    <source>
        <dbReference type="Proteomes" id="UP000736328"/>
    </source>
</evidence>
<keyword evidence="10 11" id="KW-0961">Cell wall biogenesis/degradation</keyword>
<name>A0A933I9D3_UNCT6</name>
<dbReference type="GO" id="GO:0071555">
    <property type="term" value="P:cell wall organization"/>
    <property type="evidence" value="ECO:0007669"/>
    <property type="project" value="UniProtKB-KW"/>
</dbReference>
<sequence>MKLKMLGSRDFDLQMVIAVFALCAIGIMAIYSATQIDQPQLSGLWQKQLFSLGLGLLLLVIMMAVPFRYFEAFAWPLYIVSMILLLAVLFAPPVMKAHRWINFGFVRFQPSELAKPATIFVLAKILSAHDFSLDKFWKLLVPIGAVLLPAALVLVEPDLGTSLSFAALFLTMVFWHGLSFGNFFFMVSPVLSMVAVVSMPSWIGFMALMAGAFWFFRVRFKYALPIFLSNIFIGSLAPAVWYGLKSYQRKRLLTFINPDLDPKGAGWHVLQSKIAVGSGGVLGKGFLRGTQKKLSFLPEQHTDFIFSTFAEEFGFIGVLIVLLLFFWLLFRGIIIARQARNRFASFTAIGIIAVIGFHVFLNIGVTLGIMPVTGIPLPFLSYGGTSLITMLVMTGILLNIGLRRYEY</sequence>
<dbReference type="HAMAP" id="MF_02079">
    <property type="entry name" value="PGT_RodA"/>
    <property type="match status" value="1"/>
</dbReference>
<dbReference type="EC" id="2.4.99.28" evidence="11"/>
<feature type="transmembrane region" description="Helical" evidence="11">
    <location>
        <begin position="193"/>
        <end position="216"/>
    </location>
</feature>
<proteinExistence type="inferred from homology"/>
<dbReference type="GO" id="GO:0015648">
    <property type="term" value="F:lipid-linked peptidoglycan transporter activity"/>
    <property type="evidence" value="ECO:0007669"/>
    <property type="project" value="TreeGrafter"/>
</dbReference>
<dbReference type="GO" id="GO:0008955">
    <property type="term" value="F:peptidoglycan glycosyltransferase activity"/>
    <property type="evidence" value="ECO:0007669"/>
    <property type="project" value="UniProtKB-UniRule"/>
</dbReference>
<dbReference type="EMBL" id="JACQXR010000089">
    <property type="protein sequence ID" value="MBI4726911.1"/>
    <property type="molecule type" value="Genomic_DNA"/>
</dbReference>
<comment type="function">
    <text evidence="11">Peptidoglycan polymerase that is essential for cell wall elongation.</text>
</comment>
<evidence type="ECO:0000256" key="5">
    <source>
        <dbReference type="ARBA" id="ARBA00022692"/>
    </source>
</evidence>
<gene>
    <name evidence="11 12" type="primary">rodA</name>
    <name evidence="12" type="ORF">HY768_06770</name>
</gene>
<keyword evidence="9 11" id="KW-0472">Membrane</keyword>
<evidence type="ECO:0000256" key="2">
    <source>
        <dbReference type="ARBA" id="ARBA00022475"/>
    </source>
</evidence>
<evidence type="ECO:0000256" key="11">
    <source>
        <dbReference type="HAMAP-Rule" id="MF_02079"/>
    </source>
</evidence>
<dbReference type="InterPro" id="IPR001182">
    <property type="entry name" value="FtsW/RodA"/>
</dbReference>
<dbReference type="PANTHER" id="PTHR30474">
    <property type="entry name" value="CELL CYCLE PROTEIN"/>
    <property type="match status" value="1"/>
</dbReference>
<comment type="catalytic activity">
    <reaction evidence="11">
        <text>[GlcNAc-(1-&gt;4)-Mur2Ac(oyl-L-Ala-gamma-D-Glu-L-Lys-D-Ala-D-Ala)](n)-di-trans,octa-cis-undecaprenyl diphosphate + beta-D-GlcNAc-(1-&gt;4)-Mur2Ac(oyl-L-Ala-gamma-D-Glu-L-Lys-D-Ala-D-Ala)-di-trans,octa-cis-undecaprenyl diphosphate = [GlcNAc-(1-&gt;4)-Mur2Ac(oyl-L-Ala-gamma-D-Glu-L-Lys-D-Ala-D-Ala)](n+1)-di-trans,octa-cis-undecaprenyl diphosphate + di-trans,octa-cis-undecaprenyl diphosphate + H(+)</text>
        <dbReference type="Rhea" id="RHEA:23708"/>
        <dbReference type="Rhea" id="RHEA-COMP:9602"/>
        <dbReference type="Rhea" id="RHEA-COMP:9603"/>
        <dbReference type="ChEBI" id="CHEBI:15378"/>
        <dbReference type="ChEBI" id="CHEBI:58405"/>
        <dbReference type="ChEBI" id="CHEBI:60033"/>
        <dbReference type="ChEBI" id="CHEBI:78435"/>
        <dbReference type="EC" id="2.4.99.28"/>
    </reaction>
</comment>
<dbReference type="GO" id="GO:0051301">
    <property type="term" value="P:cell division"/>
    <property type="evidence" value="ECO:0007669"/>
    <property type="project" value="InterPro"/>
</dbReference>
<dbReference type="GO" id="GO:0032153">
    <property type="term" value="C:cell division site"/>
    <property type="evidence" value="ECO:0007669"/>
    <property type="project" value="TreeGrafter"/>
</dbReference>
<evidence type="ECO:0000256" key="6">
    <source>
        <dbReference type="ARBA" id="ARBA00022960"/>
    </source>
</evidence>
<feature type="transmembrane region" description="Helical" evidence="11">
    <location>
        <begin position="346"/>
        <end position="370"/>
    </location>
</feature>